<organism evidence="1 2">
    <name type="scientific">Oryza rufipogon</name>
    <name type="common">Brownbeard rice</name>
    <name type="synonym">Asian wild rice</name>
    <dbReference type="NCBI Taxonomy" id="4529"/>
    <lineage>
        <taxon>Eukaryota</taxon>
        <taxon>Viridiplantae</taxon>
        <taxon>Streptophyta</taxon>
        <taxon>Embryophyta</taxon>
        <taxon>Tracheophyta</taxon>
        <taxon>Spermatophyta</taxon>
        <taxon>Magnoliopsida</taxon>
        <taxon>Liliopsida</taxon>
        <taxon>Poales</taxon>
        <taxon>Poaceae</taxon>
        <taxon>BOP clade</taxon>
        <taxon>Oryzoideae</taxon>
        <taxon>Oryzeae</taxon>
        <taxon>Oryzinae</taxon>
        <taxon>Oryza</taxon>
    </lineage>
</organism>
<accession>A0A0E0QGH7</accession>
<dbReference type="AlphaFoldDB" id="A0A0E0QGH7"/>
<keyword evidence="2" id="KW-1185">Reference proteome</keyword>
<dbReference type="EnsemblPlants" id="ORUFI08G09360.1">
    <property type="protein sequence ID" value="ORUFI08G09360.1"/>
    <property type="gene ID" value="ORUFI08G09360"/>
</dbReference>
<evidence type="ECO:0000313" key="1">
    <source>
        <dbReference type="EnsemblPlants" id="ORUFI08G09360.1"/>
    </source>
</evidence>
<reference evidence="1" key="2">
    <citation type="submission" date="2015-06" db="UniProtKB">
        <authorList>
            <consortium name="EnsemblPlants"/>
        </authorList>
    </citation>
    <scope>IDENTIFICATION</scope>
</reference>
<name>A0A0E0QGH7_ORYRU</name>
<sequence length="77" mass="8769">MAHRRRRNRQWRQRPEVKKTVPISALSAPLPGILEGFEEDFKEKIGRNDDENPTAALGVHSGATMARSVFPTIHYTK</sequence>
<protein>
    <submittedName>
        <fullName evidence="1">Uncharacterized protein</fullName>
    </submittedName>
</protein>
<evidence type="ECO:0000313" key="2">
    <source>
        <dbReference type="Proteomes" id="UP000008022"/>
    </source>
</evidence>
<dbReference type="HOGENOM" id="CLU_2642434_0_0_1"/>
<proteinExistence type="predicted"/>
<reference evidence="2" key="1">
    <citation type="submission" date="2013-06" db="EMBL/GenBank/DDBJ databases">
        <authorList>
            <person name="Zhao Q."/>
        </authorList>
    </citation>
    <scope>NUCLEOTIDE SEQUENCE</scope>
    <source>
        <strain evidence="2">cv. W1943</strain>
    </source>
</reference>
<dbReference type="Gramene" id="ORUFI08G09360.1">
    <property type="protein sequence ID" value="ORUFI08G09360.1"/>
    <property type="gene ID" value="ORUFI08G09360"/>
</dbReference>
<dbReference type="Proteomes" id="UP000008022">
    <property type="component" value="Unassembled WGS sequence"/>
</dbReference>